<keyword evidence="3 7" id="KW-0133">Cell shape</keyword>
<dbReference type="PROSITE" id="PS52029">
    <property type="entry name" value="LD_TPASE"/>
    <property type="match status" value="1"/>
</dbReference>
<evidence type="ECO:0000256" key="4">
    <source>
        <dbReference type="ARBA" id="ARBA00022984"/>
    </source>
</evidence>
<name>A0A1I2XHU0_9ACTN</name>
<evidence type="ECO:0000256" key="5">
    <source>
        <dbReference type="ARBA" id="ARBA00023315"/>
    </source>
</evidence>
<accession>A0A1I2XHU0</accession>
<dbReference type="Gene3D" id="2.40.440.10">
    <property type="entry name" value="L,D-transpeptidase catalytic domain-like"/>
    <property type="match status" value="1"/>
</dbReference>
<sequence>MGIRGIGILALTACTALAAGCTGSGGPDKDQRGPVPPARIATNPLDNAVAVGLHTPIRVVASGGMLTRVRVTDQTGRALTGSLNPARTTWTGTGTLVPTEVYSVRAQAVNADGRSSETLRTFSTTEPPKALNTDVMPREGAEVGVAMPIAVRFSTAVRNRAAVEKRLQVKTSRPVVGAWHWISPSEIHYRPKEYWPTHTKVTLSADLDKVNAGADVWGTANLTRSFEIGNSVITKVDLVDHHARAYVDGKLERTIAVTGGKPGWETRQGTKVIIDKQTDYVFTNEMINVPESYSLLSQYAIRVTVSGEFLHTAEWSTGSQGNSNVSHGCVGMDLEDSDWLFHHTRIGDPVEVHNPDGPRMELTNGYGDWNLNWSQWKAGSALG</sequence>
<dbReference type="CDD" id="cd16913">
    <property type="entry name" value="YkuD_like"/>
    <property type="match status" value="1"/>
</dbReference>
<feature type="active site" description="Proton donor/acceptor" evidence="7">
    <location>
        <position position="311"/>
    </location>
</feature>
<dbReference type="Pfam" id="PF17964">
    <property type="entry name" value="Big_10"/>
    <property type="match status" value="1"/>
</dbReference>
<dbReference type="GO" id="GO:0018104">
    <property type="term" value="P:peptidoglycan-protein cross-linking"/>
    <property type="evidence" value="ECO:0007669"/>
    <property type="project" value="TreeGrafter"/>
</dbReference>
<dbReference type="GO" id="GO:0005576">
    <property type="term" value="C:extracellular region"/>
    <property type="evidence" value="ECO:0007669"/>
    <property type="project" value="TreeGrafter"/>
</dbReference>
<organism evidence="11 12">
    <name type="scientific">Actinopolymorpha cephalotaxi</name>
    <dbReference type="NCBI Taxonomy" id="504797"/>
    <lineage>
        <taxon>Bacteria</taxon>
        <taxon>Bacillati</taxon>
        <taxon>Actinomycetota</taxon>
        <taxon>Actinomycetes</taxon>
        <taxon>Propionibacteriales</taxon>
        <taxon>Actinopolymorphaceae</taxon>
        <taxon>Actinopolymorpha</taxon>
    </lineage>
</organism>
<evidence type="ECO:0000256" key="6">
    <source>
        <dbReference type="ARBA" id="ARBA00023316"/>
    </source>
</evidence>
<keyword evidence="13" id="KW-1185">Reference proteome</keyword>
<reference evidence="11 12" key="1">
    <citation type="submission" date="2016-10" db="EMBL/GenBank/DDBJ databases">
        <authorList>
            <person name="de Groot N.N."/>
        </authorList>
    </citation>
    <scope>NUCLEOTIDE SEQUENCE [LARGE SCALE GENOMIC DNA]</scope>
    <source>
        <strain evidence="11 12">CPCC 202808</strain>
    </source>
</reference>
<keyword evidence="5" id="KW-0012">Acyltransferase</keyword>
<dbReference type="EMBL" id="FOOI01000012">
    <property type="protein sequence ID" value="SFH12266.1"/>
    <property type="molecule type" value="Genomic_DNA"/>
</dbReference>
<feature type="active site" description="Nucleophile" evidence="7">
    <location>
        <position position="329"/>
    </location>
</feature>
<feature type="domain" description="L,D-TPase catalytic" evidence="9">
    <location>
        <begin position="232"/>
        <end position="353"/>
    </location>
</feature>
<dbReference type="GO" id="GO:0008360">
    <property type="term" value="P:regulation of cell shape"/>
    <property type="evidence" value="ECO:0007669"/>
    <property type="project" value="UniProtKB-UniRule"/>
</dbReference>
<dbReference type="GO" id="GO:0071972">
    <property type="term" value="F:peptidoglycan L,D-transpeptidase activity"/>
    <property type="evidence" value="ECO:0007669"/>
    <property type="project" value="TreeGrafter"/>
</dbReference>
<dbReference type="RefSeq" id="WP_175542653.1">
    <property type="nucleotide sequence ID" value="NZ_FOOI01000012.1"/>
</dbReference>
<dbReference type="PROSITE" id="PS51257">
    <property type="entry name" value="PROKAR_LIPOPROTEIN"/>
    <property type="match status" value="1"/>
</dbReference>
<evidence type="ECO:0000256" key="2">
    <source>
        <dbReference type="ARBA" id="ARBA00022679"/>
    </source>
</evidence>
<dbReference type="InterPro" id="IPR050979">
    <property type="entry name" value="LD-transpeptidase"/>
</dbReference>
<feature type="signal peptide" evidence="8">
    <location>
        <begin position="1"/>
        <end position="18"/>
    </location>
</feature>
<dbReference type="UniPathway" id="UPA00219"/>
<gene>
    <name evidence="10" type="ORF">FHR37_005084</name>
    <name evidence="11" type="ORF">SAMN05421678_112168</name>
</gene>
<dbReference type="GO" id="GO:0071555">
    <property type="term" value="P:cell wall organization"/>
    <property type="evidence" value="ECO:0007669"/>
    <property type="project" value="UniProtKB-UniRule"/>
</dbReference>
<reference evidence="10 13" key="2">
    <citation type="submission" date="2020-07" db="EMBL/GenBank/DDBJ databases">
        <title>Sequencing the genomes of 1000 actinobacteria strains.</title>
        <authorList>
            <person name="Klenk H.-P."/>
        </authorList>
    </citation>
    <scope>NUCLEOTIDE SEQUENCE [LARGE SCALE GENOMIC DNA]</scope>
    <source>
        <strain evidence="10 13">DSM 45117</strain>
    </source>
</reference>
<dbReference type="Proteomes" id="UP000199052">
    <property type="component" value="Unassembled WGS sequence"/>
</dbReference>
<dbReference type="PANTHER" id="PTHR30582">
    <property type="entry name" value="L,D-TRANSPEPTIDASE"/>
    <property type="match status" value="1"/>
</dbReference>
<protein>
    <submittedName>
        <fullName evidence="11">Lipoprotein-anchoring transpeptidase ErfK/SrfK</fullName>
    </submittedName>
</protein>
<keyword evidence="8" id="KW-0732">Signal</keyword>
<evidence type="ECO:0000313" key="10">
    <source>
        <dbReference type="EMBL" id="NYH86233.1"/>
    </source>
</evidence>
<proteinExistence type="predicted"/>
<dbReference type="SUPFAM" id="SSF141523">
    <property type="entry name" value="L,D-transpeptidase catalytic domain-like"/>
    <property type="match status" value="1"/>
</dbReference>
<evidence type="ECO:0000313" key="13">
    <source>
        <dbReference type="Proteomes" id="UP000533017"/>
    </source>
</evidence>
<dbReference type="Proteomes" id="UP000533017">
    <property type="component" value="Unassembled WGS sequence"/>
</dbReference>
<evidence type="ECO:0000313" key="11">
    <source>
        <dbReference type="EMBL" id="SFH12266.1"/>
    </source>
</evidence>
<dbReference type="EMBL" id="JACBZA010000001">
    <property type="protein sequence ID" value="NYH86233.1"/>
    <property type="molecule type" value="Genomic_DNA"/>
</dbReference>
<keyword evidence="2" id="KW-0808">Transferase</keyword>
<dbReference type="STRING" id="504797.SAMN05421678_112168"/>
<comment type="pathway">
    <text evidence="1 7">Cell wall biogenesis; peptidoglycan biosynthesis.</text>
</comment>
<dbReference type="CDD" id="cd13432">
    <property type="entry name" value="LDT_IgD_like_2"/>
    <property type="match status" value="1"/>
</dbReference>
<dbReference type="InterPro" id="IPR038063">
    <property type="entry name" value="Transpep_catalytic_dom"/>
</dbReference>
<evidence type="ECO:0000313" key="12">
    <source>
        <dbReference type="Proteomes" id="UP000199052"/>
    </source>
</evidence>
<dbReference type="PANTHER" id="PTHR30582:SF2">
    <property type="entry name" value="L,D-TRANSPEPTIDASE YCIB-RELATED"/>
    <property type="match status" value="1"/>
</dbReference>
<dbReference type="InterPro" id="IPR005490">
    <property type="entry name" value="LD_TPept_cat_dom"/>
</dbReference>
<evidence type="ECO:0000256" key="7">
    <source>
        <dbReference type="PROSITE-ProRule" id="PRU01373"/>
    </source>
</evidence>
<evidence type="ECO:0000256" key="3">
    <source>
        <dbReference type="ARBA" id="ARBA00022960"/>
    </source>
</evidence>
<evidence type="ECO:0000259" key="9">
    <source>
        <dbReference type="PROSITE" id="PS52029"/>
    </source>
</evidence>
<keyword evidence="4 7" id="KW-0573">Peptidoglycan synthesis</keyword>
<dbReference type="GO" id="GO:0016746">
    <property type="term" value="F:acyltransferase activity"/>
    <property type="evidence" value="ECO:0007669"/>
    <property type="project" value="UniProtKB-KW"/>
</dbReference>
<dbReference type="Pfam" id="PF03734">
    <property type="entry name" value="YkuD"/>
    <property type="match status" value="1"/>
</dbReference>
<evidence type="ECO:0000256" key="8">
    <source>
        <dbReference type="SAM" id="SignalP"/>
    </source>
</evidence>
<dbReference type="AlphaFoldDB" id="A0A1I2XHU0"/>
<keyword evidence="6 7" id="KW-0961">Cell wall biogenesis/degradation</keyword>
<evidence type="ECO:0000256" key="1">
    <source>
        <dbReference type="ARBA" id="ARBA00004752"/>
    </source>
</evidence>
<keyword evidence="11" id="KW-0449">Lipoprotein</keyword>
<dbReference type="Gene3D" id="2.60.40.3780">
    <property type="match status" value="1"/>
</dbReference>
<dbReference type="Gene3D" id="2.60.40.3710">
    <property type="match status" value="1"/>
</dbReference>
<feature type="chain" id="PRO_5011578060" evidence="8">
    <location>
        <begin position="19"/>
        <end position="383"/>
    </location>
</feature>
<dbReference type="InterPro" id="IPR041280">
    <property type="entry name" value="Big_10"/>
</dbReference>